<keyword evidence="1" id="KW-1133">Transmembrane helix</keyword>
<accession>A0A4Z2DR08</accession>
<comment type="caution">
    <text evidence="3">The sequence shown here is derived from an EMBL/GenBank/DDBJ whole genome shotgun (WGS) entry which is preliminary data.</text>
</comment>
<protein>
    <submittedName>
        <fullName evidence="3">Uncharacterized protein</fullName>
    </submittedName>
</protein>
<feature type="chain" id="PRO_5021296544" evidence="2">
    <location>
        <begin position="27"/>
        <end position="436"/>
    </location>
</feature>
<proteinExistence type="predicted"/>
<evidence type="ECO:0000256" key="2">
    <source>
        <dbReference type="SAM" id="SignalP"/>
    </source>
</evidence>
<reference evidence="3 4" key="1">
    <citation type="submission" date="2019-03" db="EMBL/GenBank/DDBJ databases">
        <title>An improved genome assembly of the fluke Schistosoma japonicum.</title>
        <authorList>
            <person name="Hu W."/>
            <person name="Luo F."/>
            <person name="Yin M."/>
            <person name="Mo X."/>
            <person name="Sun C."/>
            <person name="Wu Q."/>
            <person name="Zhu B."/>
            <person name="Xiang M."/>
            <person name="Wang J."/>
            <person name="Wang Y."/>
            <person name="Zhang T."/>
            <person name="Xu B."/>
            <person name="Zheng H."/>
            <person name="Feng Z."/>
        </authorList>
    </citation>
    <scope>NUCLEOTIDE SEQUENCE [LARGE SCALE GENOMIC DNA]</scope>
    <source>
        <strain evidence="3">HuSjv2</strain>
        <tissue evidence="3">Worms</tissue>
    </source>
</reference>
<name>A0A4Z2DR08_SCHJA</name>
<dbReference type="Proteomes" id="UP000311919">
    <property type="component" value="Unassembled WGS sequence"/>
</dbReference>
<evidence type="ECO:0000313" key="3">
    <source>
        <dbReference type="EMBL" id="TNN18923.1"/>
    </source>
</evidence>
<feature type="signal peptide" evidence="2">
    <location>
        <begin position="1"/>
        <end position="26"/>
    </location>
</feature>
<keyword evidence="1" id="KW-0812">Transmembrane</keyword>
<evidence type="ECO:0000256" key="1">
    <source>
        <dbReference type="SAM" id="Phobius"/>
    </source>
</evidence>
<dbReference type="AlphaFoldDB" id="A0A4Z2DR08"/>
<evidence type="ECO:0000313" key="4">
    <source>
        <dbReference type="Proteomes" id="UP000311919"/>
    </source>
</evidence>
<sequence length="436" mass="49353">MITWDYFINTTLFNLVLLLLIYKSNNERCFCYLNSTILHNNNDNNITNVKQLIHCSLTQSSSSYNYTEEMSCQRVDKFVCIGPYLSNDSYVHLSINPWAFSNLFITNLVDTLQLDLNINTQQINALSLAGMDGLINLLARTSQTNWDSCSLTGLTSLREVTLNCKAIFPEFLTFNSLISVIRFVDCEGVSLQFYCIKCIQDPNVHVIRIRPGPPLRQYLVKFTRLSSLSSPLINNQTNDSNVRLSPNHHLPLDSCVYGVCSDEMLCRNNLPLKQAQDRIGQPEKPIIEIVSGKQNILSTTNSIELFTSIAPSVLNTLMTTTTPSVVIQSTNTTPLYDIVILTKYGHSKTDHRQRIWIVSAIIILIILFIITLGILITVNYQRKSRHKIKSTRSNKLLRNHNNGVHSKSNGRIGQHDSLIIMEDGNRIELPEIVSCK</sequence>
<feature type="transmembrane region" description="Helical" evidence="1">
    <location>
        <begin position="355"/>
        <end position="380"/>
    </location>
</feature>
<keyword evidence="4" id="KW-1185">Reference proteome</keyword>
<dbReference type="OrthoDB" id="6273080at2759"/>
<keyword evidence="1" id="KW-0472">Membrane</keyword>
<keyword evidence="2" id="KW-0732">Signal</keyword>
<dbReference type="EMBL" id="SKCS01000061">
    <property type="protein sequence ID" value="TNN18923.1"/>
    <property type="molecule type" value="Genomic_DNA"/>
</dbReference>
<organism evidence="3 4">
    <name type="scientific">Schistosoma japonicum</name>
    <name type="common">Blood fluke</name>
    <dbReference type="NCBI Taxonomy" id="6182"/>
    <lineage>
        <taxon>Eukaryota</taxon>
        <taxon>Metazoa</taxon>
        <taxon>Spiralia</taxon>
        <taxon>Lophotrochozoa</taxon>
        <taxon>Platyhelminthes</taxon>
        <taxon>Trematoda</taxon>
        <taxon>Digenea</taxon>
        <taxon>Strigeidida</taxon>
        <taxon>Schistosomatoidea</taxon>
        <taxon>Schistosomatidae</taxon>
        <taxon>Schistosoma</taxon>
    </lineage>
</organism>
<gene>
    <name evidence="3" type="ORF">EWB00_009694</name>
</gene>